<dbReference type="PROSITE" id="PS51195">
    <property type="entry name" value="Q_MOTIF"/>
    <property type="match status" value="1"/>
</dbReference>
<reference evidence="11 12" key="1">
    <citation type="submission" date="2017-06" db="EMBL/GenBank/DDBJ databases">
        <title>Draft genome sequence of nitrogen-fixing Kosakonia pseudosacchari strain NN143 isolated from sugarcane roots.</title>
        <authorList>
            <person name="Li Y."/>
            <person name="Li S."/>
            <person name="Lin L."/>
            <person name="Wu X."/>
            <person name="Yang L."/>
            <person name="Li Y."/>
            <person name="An Q."/>
        </authorList>
    </citation>
    <scope>NUCLEOTIDE SEQUENCE [LARGE SCALE GENOMIC DNA]</scope>
    <source>
        <strain evidence="11 12">NN143</strain>
    </source>
</reference>
<dbReference type="PANTHER" id="PTHR47959:SF13">
    <property type="entry name" value="ATP-DEPENDENT RNA HELICASE RHLE"/>
    <property type="match status" value="1"/>
</dbReference>
<feature type="compositionally biased region" description="Gly residues" evidence="7">
    <location>
        <begin position="391"/>
        <end position="410"/>
    </location>
</feature>
<evidence type="ECO:0000256" key="6">
    <source>
        <dbReference type="PROSITE-ProRule" id="PRU00552"/>
    </source>
</evidence>
<keyword evidence="5" id="KW-0690">Ribosome biogenesis</keyword>
<dbReference type="Pfam" id="PF00271">
    <property type="entry name" value="Helicase_C"/>
    <property type="match status" value="1"/>
</dbReference>
<evidence type="ECO:0000313" key="11">
    <source>
        <dbReference type="EMBL" id="PDO86985.1"/>
    </source>
</evidence>
<dbReference type="Gene3D" id="3.40.50.300">
    <property type="entry name" value="P-loop containing nucleotide triphosphate hydrolases"/>
    <property type="match status" value="2"/>
</dbReference>
<keyword evidence="2 5" id="KW-0378">Hydrolase</keyword>
<dbReference type="Pfam" id="PF00270">
    <property type="entry name" value="DEAD"/>
    <property type="match status" value="1"/>
</dbReference>
<evidence type="ECO:0000259" key="10">
    <source>
        <dbReference type="PROSITE" id="PS51195"/>
    </source>
</evidence>
<dbReference type="Proteomes" id="UP000219642">
    <property type="component" value="Unassembled WGS sequence"/>
</dbReference>
<dbReference type="InterPro" id="IPR014001">
    <property type="entry name" value="Helicase_ATP-bd"/>
</dbReference>
<keyword evidence="12" id="KW-1185">Reference proteome</keyword>
<dbReference type="PROSITE" id="PS51194">
    <property type="entry name" value="HELICASE_CTER"/>
    <property type="match status" value="1"/>
</dbReference>
<evidence type="ECO:0000256" key="1">
    <source>
        <dbReference type="ARBA" id="ARBA00022741"/>
    </source>
</evidence>
<feature type="domain" description="Helicase C-terminal" evidence="9">
    <location>
        <begin position="219"/>
        <end position="379"/>
    </location>
</feature>
<keyword evidence="5" id="KW-0963">Cytoplasm</keyword>
<dbReference type="SMART" id="SM00490">
    <property type="entry name" value="HELICc"/>
    <property type="match status" value="1"/>
</dbReference>
<dbReference type="InterPro" id="IPR044742">
    <property type="entry name" value="DEAD/DEAH_RhlB"/>
</dbReference>
<evidence type="ECO:0000256" key="3">
    <source>
        <dbReference type="ARBA" id="ARBA00022806"/>
    </source>
</evidence>
<keyword evidence="4 5" id="KW-0067">ATP-binding</keyword>
<feature type="compositionally biased region" description="Basic residues" evidence="7">
    <location>
        <begin position="479"/>
        <end position="491"/>
    </location>
</feature>
<accession>A0ABX4IQG0</accession>
<dbReference type="InterPro" id="IPR014014">
    <property type="entry name" value="RNA_helicase_DEAD_Q_motif"/>
</dbReference>
<feature type="compositionally biased region" description="Basic and acidic residues" evidence="7">
    <location>
        <begin position="415"/>
        <end position="431"/>
    </location>
</feature>
<keyword evidence="1 5" id="KW-0547">Nucleotide-binding</keyword>
<feature type="domain" description="Helicase ATP-binding" evidence="8">
    <location>
        <begin position="32"/>
        <end position="208"/>
    </location>
</feature>
<dbReference type="GO" id="GO:0004386">
    <property type="term" value="F:helicase activity"/>
    <property type="evidence" value="ECO:0007669"/>
    <property type="project" value="UniProtKB-KW"/>
</dbReference>
<feature type="short sequence motif" description="Q motif" evidence="6">
    <location>
        <begin position="1"/>
        <end position="29"/>
    </location>
</feature>
<dbReference type="InterPro" id="IPR050079">
    <property type="entry name" value="DEAD_box_RNA_helicase"/>
</dbReference>
<comment type="function">
    <text evidence="5">DEAD-box RNA helicase involved in ribosome assembly. Has RNA-dependent ATPase activity and unwinds double-stranded RNA.</text>
</comment>
<dbReference type="PANTHER" id="PTHR47959">
    <property type="entry name" value="ATP-DEPENDENT RNA HELICASE RHLE-RELATED"/>
    <property type="match status" value="1"/>
</dbReference>
<dbReference type="NCBIfam" id="NF007882">
    <property type="entry name" value="PRK10590.1"/>
    <property type="match status" value="1"/>
</dbReference>
<dbReference type="HAMAP" id="MF_00968">
    <property type="entry name" value="DEAD_helicase_RhlE"/>
    <property type="match status" value="1"/>
</dbReference>
<comment type="similarity">
    <text evidence="5">Belongs to the DEAD box helicase family. RhlE subfamily.</text>
</comment>
<comment type="caution">
    <text evidence="11">The sequence shown here is derived from an EMBL/GenBank/DDBJ whole genome shotgun (WGS) entry which is preliminary data.</text>
</comment>
<dbReference type="SUPFAM" id="SSF52540">
    <property type="entry name" value="P-loop containing nucleoside triphosphate hydrolases"/>
    <property type="match status" value="1"/>
</dbReference>
<evidence type="ECO:0000256" key="5">
    <source>
        <dbReference type="HAMAP-Rule" id="MF_00968"/>
    </source>
</evidence>
<comment type="subcellular location">
    <subcellularLocation>
        <location evidence="5">Cytoplasm</location>
    </subcellularLocation>
</comment>
<organism evidence="11 12">
    <name type="scientific">Kosakonia pseudosacchari</name>
    <dbReference type="NCBI Taxonomy" id="1646340"/>
    <lineage>
        <taxon>Bacteria</taxon>
        <taxon>Pseudomonadati</taxon>
        <taxon>Pseudomonadota</taxon>
        <taxon>Gammaproteobacteria</taxon>
        <taxon>Enterobacterales</taxon>
        <taxon>Enterobacteriaceae</taxon>
        <taxon>Kosakonia</taxon>
    </lineage>
</organism>
<proteinExistence type="inferred from homology"/>
<dbReference type="SMART" id="SM00487">
    <property type="entry name" value="DEXDc"/>
    <property type="match status" value="1"/>
</dbReference>
<keyword evidence="3 5" id="KW-0347">Helicase</keyword>
<dbReference type="InterPro" id="IPR011545">
    <property type="entry name" value="DEAD/DEAH_box_helicase_dom"/>
</dbReference>
<dbReference type="InterPro" id="IPR027417">
    <property type="entry name" value="P-loop_NTPase"/>
</dbReference>
<dbReference type="RefSeq" id="WP_097400672.1">
    <property type="nucleotide sequence ID" value="NZ_CP158850.1"/>
</dbReference>
<comment type="catalytic activity">
    <reaction evidence="5">
        <text>ATP + H2O = ADP + phosphate + H(+)</text>
        <dbReference type="Rhea" id="RHEA:13065"/>
        <dbReference type="ChEBI" id="CHEBI:15377"/>
        <dbReference type="ChEBI" id="CHEBI:15378"/>
        <dbReference type="ChEBI" id="CHEBI:30616"/>
        <dbReference type="ChEBI" id="CHEBI:43474"/>
        <dbReference type="ChEBI" id="CHEBI:456216"/>
        <dbReference type="EC" id="3.6.4.13"/>
    </reaction>
</comment>
<evidence type="ECO:0000256" key="7">
    <source>
        <dbReference type="SAM" id="MobiDB-lite"/>
    </source>
</evidence>
<evidence type="ECO:0000313" key="12">
    <source>
        <dbReference type="Proteomes" id="UP000219642"/>
    </source>
</evidence>
<dbReference type="PROSITE" id="PS51192">
    <property type="entry name" value="HELICASE_ATP_BIND_1"/>
    <property type="match status" value="1"/>
</dbReference>
<feature type="domain" description="DEAD-box RNA helicase Q" evidence="10">
    <location>
        <begin position="1"/>
        <end position="29"/>
    </location>
</feature>
<evidence type="ECO:0000259" key="8">
    <source>
        <dbReference type="PROSITE" id="PS51192"/>
    </source>
</evidence>
<sequence length="491" mass="53306">MSFDALGLNPEILRAVAEQGYLQPTPIQQQAIPAVLQGRDLMASAQTGTGKTAGFTLPLLQRLIQNEPHAKGRRPIRALILTPTRELAAQVGENVQAYSKYLNIRSLVVFGGVSINPQMMKLRGGVDILVATPGRLLDLEHQNALKLDSVEILVLDEADRMLDMGFIHDIRRVLAKLPPKRQNLLFSATFSDEIKQLAEKLLRNPLEIEVARRNTASEQVTQHVHFVDKKRKRELLSQMIGEGNWQQVLVFTRTKHGANHLAEQLNKDGITSAAIHGNKSQGARTRALADFKSGDIRVLVATDIAARGLDIEELPHVVNYELPNVPEDYVHRIGRTGRAAATGEALSLVCVDEHKLLRDIERLLKKEIPRIALEGYEPDPSIKAEPIQNGRGQGGGRQGSGRGQGGGGRGQSAPRRSEGEGQKPRSPRRAEGGAAKQEGGRRGEGSAKPAGGRRLDGGAAKPTGGRRLDGGAAPAGNPSRRRRPRKPSAAE</sequence>
<feature type="region of interest" description="Disordered" evidence="7">
    <location>
        <begin position="377"/>
        <end position="491"/>
    </location>
</feature>
<dbReference type="EC" id="3.6.4.13" evidence="5"/>
<dbReference type="CDD" id="cd18787">
    <property type="entry name" value="SF2_C_DEAD"/>
    <property type="match status" value="1"/>
</dbReference>
<evidence type="ECO:0000259" key="9">
    <source>
        <dbReference type="PROSITE" id="PS51194"/>
    </source>
</evidence>
<gene>
    <name evidence="5" type="primary">rhlE</name>
    <name evidence="11" type="ORF">BK796_11145</name>
</gene>
<protein>
    <recommendedName>
        <fullName evidence="5">ATP-dependent RNA helicase RhlE</fullName>
        <ecNumber evidence="5">3.6.4.13</ecNumber>
    </recommendedName>
</protein>
<dbReference type="EMBL" id="NITV01000005">
    <property type="protein sequence ID" value="PDO86985.1"/>
    <property type="molecule type" value="Genomic_DNA"/>
</dbReference>
<evidence type="ECO:0000256" key="2">
    <source>
        <dbReference type="ARBA" id="ARBA00022801"/>
    </source>
</evidence>
<dbReference type="InterPro" id="IPR028622">
    <property type="entry name" value="DEAD_helicase_RhlE"/>
</dbReference>
<dbReference type="InterPro" id="IPR000629">
    <property type="entry name" value="RNA-helicase_DEAD-box_CS"/>
</dbReference>
<dbReference type="InterPro" id="IPR001650">
    <property type="entry name" value="Helicase_C-like"/>
</dbReference>
<evidence type="ECO:0000256" key="4">
    <source>
        <dbReference type="ARBA" id="ARBA00022840"/>
    </source>
</evidence>
<dbReference type="CDD" id="cd00268">
    <property type="entry name" value="DEADc"/>
    <property type="match status" value="1"/>
</dbReference>
<dbReference type="PROSITE" id="PS00039">
    <property type="entry name" value="DEAD_ATP_HELICASE"/>
    <property type="match status" value="1"/>
</dbReference>
<name>A0ABX4IQG0_9ENTR</name>